<evidence type="ECO:0008006" key="3">
    <source>
        <dbReference type="Google" id="ProtNLM"/>
    </source>
</evidence>
<name>A0ABS3YV92_9BACT</name>
<dbReference type="EMBL" id="JAGHKO010000004">
    <property type="protein sequence ID" value="MBO9201673.1"/>
    <property type="molecule type" value="Genomic_DNA"/>
</dbReference>
<dbReference type="Gene3D" id="3.40.50.2000">
    <property type="entry name" value="Glycogen Phosphorylase B"/>
    <property type="match status" value="1"/>
</dbReference>
<evidence type="ECO:0000313" key="1">
    <source>
        <dbReference type="EMBL" id="MBO9201673.1"/>
    </source>
</evidence>
<evidence type="ECO:0000313" key="2">
    <source>
        <dbReference type="Proteomes" id="UP000677244"/>
    </source>
</evidence>
<protein>
    <recommendedName>
        <fullName evidence="3">Glycosyltransferase subfamily 4-like N-terminal domain-containing protein</fullName>
    </recommendedName>
</protein>
<dbReference type="SUPFAM" id="SSF53756">
    <property type="entry name" value="UDP-Glycosyltransferase/glycogen phosphorylase"/>
    <property type="match status" value="1"/>
</dbReference>
<proteinExistence type="predicted"/>
<dbReference type="RefSeq" id="WP_209139727.1">
    <property type="nucleotide sequence ID" value="NZ_JAGHKO010000004.1"/>
</dbReference>
<accession>A0ABS3YV92</accession>
<sequence>MKTGIFDMEHFEVAYTVAQLFDMPANQLVIFTDAATYQRLQDLFKEDTARYQWEILDRTGGKWRFFSQLYKAAKKHNLDIFYLNTISNNHLLYAWVIGLLRIARVVVTVHDLNCLFRSHPSLQLRQLIHHIGKKALIKRVQEYNVISDTMVGYLKEVTGGSMQVHNVPGAVFDNKQASLTIDNAIHLVVSGTLDKKRRDYKQVFELLKAAEASQLPLHITLLGGHSDEYGKAIIQQAAAFKTTYTRIRYYDEKVVHQDEFDKQLNAAHFIFIPSVINTAICFSIPETYGLTKSSGNMFDVIKHARPFISPQSLRISTTLESSCFRYTSIGHLLQFLQDCMQNKESYQAWQQRALANSKEYTIANVRAKNPTLFAAS</sequence>
<dbReference type="Proteomes" id="UP000677244">
    <property type="component" value="Unassembled WGS sequence"/>
</dbReference>
<gene>
    <name evidence="1" type="ORF">J7I42_15430</name>
</gene>
<reference evidence="1 2" key="1">
    <citation type="submission" date="2021-03" db="EMBL/GenBank/DDBJ databases">
        <title>Assistant Professor.</title>
        <authorList>
            <person name="Huq M.A."/>
        </authorList>
    </citation>
    <scope>NUCLEOTIDE SEQUENCE [LARGE SCALE GENOMIC DNA]</scope>
    <source>
        <strain evidence="1 2">MAH-29</strain>
    </source>
</reference>
<keyword evidence="2" id="KW-1185">Reference proteome</keyword>
<comment type="caution">
    <text evidence="1">The sequence shown here is derived from an EMBL/GenBank/DDBJ whole genome shotgun (WGS) entry which is preliminary data.</text>
</comment>
<organism evidence="1 2">
    <name type="scientific">Niastella soli</name>
    <dbReference type="NCBI Taxonomy" id="2821487"/>
    <lineage>
        <taxon>Bacteria</taxon>
        <taxon>Pseudomonadati</taxon>
        <taxon>Bacteroidota</taxon>
        <taxon>Chitinophagia</taxon>
        <taxon>Chitinophagales</taxon>
        <taxon>Chitinophagaceae</taxon>
        <taxon>Niastella</taxon>
    </lineage>
</organism>